<feature type="domain" description="G-protein coupled receptors family 1 profile" evidence="11">
    <location>
        <begin position="1"/>
        <end position="131"/>
    </location>
</feature>
<dbReference type="PROSITE" id="PS00237">
    <property type="entry name" value="G_PROTEIN_RECEP_F1_1"/>
    <property type="match status" value="1"/>
</dbReference>
<accession>A0AAV2IB45</accession>
<reference evidence="12 13" key="1">
    <citation type="submission" date="2024-04" db="EMBL/GenBank/DDBJ databases">
        <authorList>
            <consortium name="Genoscope - CEA"/>
            <person name="William W."/>
        </authorList>
    </citation>
    <scope>NUCLEOTIDE SEQUENCE [LARGE SCALE GENOMIC DNA]</scope>
</reference>
<feature type="non-terminal residue" evidence="12">
    <location>
        <position position="131"/>
    </location>
</feature>
<evidence type="ECO:0000256" key="4">
    <source>
        <dbReference type="ARBA" id="ARBA00022989"/>
    </source>
</evidence>
<keyword evidence="7 9" id="KW-0675">Receptor</keyword>
<evidence type="ECO:0000256" key="3">
    <source>
        <dbReference type="ARBA" id="ARBA00022692"/>
    </source>
</evidence>
<evidence type="ECO:0000256" key="5">
    <source>
        <dbReference type="ARBA" id="ARBA00023040"/>
    </source>
</evidence>
<evidence type="ECO:0000256" key="10">
    <source>
        <dbReference type="SAM" id="Phobius"/>
    </source>
</evidence>
<comment type="similarity">
    <text evidence="9">Belongs to the G-protein coupled receptor 1 family.</text>
</comment>
<dbReference type="PANTHER" id="PTHR24228">
    <property type="entry name" value="B2 BRADYKININ RECEPTOR/ANGIOTENSIN II RECEPTOR"/>
    <property type="match status" value="1"/>
</dbReference>
<gene>
    <name evidence="12" type="ORF">GSLYS_00017295001</name>
</gene>
<dbReference type="InterPro" id="IPR000276">
    <property type="entry name" value="GPCR_Rhodpsn"/>
</dbReference>
<dbReference type="Pfam" id="PF00001">
    <property type="entry name" value="7tm_1"/>
    <property type="match status" value="1"/>
</dbReference>
<keyword evidence="5 9" id="KW-0297">G-protein coupled receptor</keyword>
<dbReference type="SUPFAM" id="SSF81321">
    <property type="entry name" value="Family A G protein-coupled receptor-like"/>
    <property type="match status" value="1"/>
</dbReference>
<dbReference type="Proteomes" id="UP001497497">
    <property type="component" value="Unassembled WGS sequence"/>
</dbReference>
<comment type="caution">
    <text evidence="12">The sequence shown here is derived from an EMBL/GenBank/DDBJ whole genome shotgun (WGS) entry which is preliminary data.</text>
</comment>
<keyword evidence="8 9" id="KW-0807">Transducer</keyword>
<evidence type="ECO:0000313" key="13">
    <source>
        <dbReference type="Proteomes" id="UP001497497"/>
    </source>
</evidence>
<keyword evidence="2" id="KW-1003">Cell membrane</keyword>
<dbReference type="InterPro" id="IPR017452">
    <property type="entry name" value="GPCR_Rhodpsn_7TM"/>
</dbReference>
<keyword evidence="13" id="KW-1185">Reference proteome</keyword>
<feature type="transmembrane region" description="Helical" evidence="10">
    <location>
        <begin position="54"/>
        <end position="75"/>
    </location>
</feature>
<dbReference type="EMBL" id="CAXITT010000575">
    <property type="protein sequence ID" value="CAL1543782.1"/>
    <property type="molecule type" value="Genomic_DNA"/>
</dbReference>
<dbReference type="PANTHER" id="PTHR24228:SF59">
    <property type="entry name" value="NEUROPEPTIDE RECEPTOR 15"/>
    <property type="match status" value="1"/>
</dbReference>
<evidence type="ECO:0000259" key="11">
    <source>
        <dbReference type="PROSITE" id="PS50262"/>
    </source>
</evidence>
<dbReference type="GO" id="GO:0005886">
    <property type="term" value="C:plasma membrane"/>
    <property type="evidence" value="ECO:0007669"/>
    <property type="project" value="UniProtKB-SubCell"/>
</dbReference>
<dbReference type="CDD" id="cd00637">
    <property type="entry name" value="7tm_classA_rhodopsin-like"/>
    <property type="match status" value="1"/>
</dbReference>
<dbReference type="AlphaFoldDB" id="A0AAV2IB45"/>
<feature type="transmembrane region" description="Helical" evidence="10">
    <location>
        <begin position="12"/>
        <end position="34"/>
    </location>
</feature>
<dbReference type="Gene3D" id="1.20.1070.10">
    <property type="entry name" value="Rhodopsin 7-helix transmembrane proteins"/>
    <property type="match status" value="1"/>
</dbReference>
<evidence type="ECO:0000256" key="7">
    <source>
        <dbReference type="ARBA" id="ARBA00023170"/>
    </source>
</evidence>
<evidence type="ECO:0000256" key="1">
    <source>
        <dbReference type="ARBA" id="ARBA00004651"/>
    </source>
</evidence>
<protein>
    <recommendedName>
        <fullName evidence="11">G-protein coupled receptors family 1 profile domain-containing protein</fullName>
    </recommendedName>
</protein>
<dbReference type="GO" id="GO:0004930">
    <property type="term" value="F:G protein-coupled receptor activity"/>
    <property type="evidence" value="ECO:0007669"/>
    <property type="project" value="UniProtKB-KW"/>
</dbReference>
<evidence type="ECO:0000256" key="9">
    <source>
        <dbReference type="RuleBase" id="RU000688"/>
    </source>
</evidence>
<feature type="non-terminal residue" evidence="12">
    <location>
        <position position="1"/>
    </location>
</feature>
<dbReference type="PRINTS" id="PR00237">
    <property type="entry name" value="GPCRRHODOPSN"/>
</dbReference>
<comment type="subcellular location">
    <subcellularLocation>
        <location evidence="1">Cell membrane</location>
        <topology evidence="1">Multi-pass membrane protein</topology>
    </subcellularLocation>
</comment>
<keyword evidence="3 9" id="KW-0812">Transmembrane</keyword>
<feature type="transmembrane region" description="Helical" evidence="10">
    <location>
        <begin position="95"/>
        <end position="121"/>
    </location>
</feature>
<keyword evidence="6 10" id="KW-0472">Membrane</keyword>
<evidence type="ECO:0000256" key="2">
    <source>
        <dbReference type="ARBA" id="ARBA00022475"/>
    </source>
</evidence>
<organism evidence="12 13">
    <name type="scientific">Lymnaea stagnalis</name>
    <name type="common">Great pond snail</name>
    <name type="synonym">Helix stagnalis</name>
    <dbReference type="NCBI Taxonomy" id="6523"/>
    <lineage>
        <taxon>Eukaryota</taxon>
        <taxon>Metazoa</taxon>
        <taxon>Spiralia</taxon>
        <taxon>Lophotrochozoa</taxon>
        <taxon>Mollusca</taxon>
        <taxon>Gastropoda</taxon>
        <taxon>Heterobranchia</taxon>
        <taxon>Euthyneura</taxon>
        <taxon>Panpulmonata</taxon>
        <taxon>Hygrophila</taxon>
        <taxon>Lymnaeoidea</taxon>
        <taxon>Lymnaeidae</taxon>
        <taxon>Lymnaea</taxon>
    </lineage>
</organism>
<dbReference type="PROSITE" id="PS50262">
    <property type="entry name" value="G_PROTEIN_RECEP_F1_2"/>
    <property type="match status" value="1"/>
</dbReference>
<evidence type="ECO:0000313" key="12">
    <source>
        <dbReference type="EMBL" id="CAL1543782.1"/>
    </source>
</evidence>
<keyword evidence="4 10" id="KW-1133">Transmembrane helix</keyword>
<name>A0AAV2IB45_LYMST</name>
<sequence length="131" mass="15112">VFTQGNCAFNGFVVVVSYVASLLTIMLISVNRYLNICHRHLFAKIFSRKYLHSVIYCFLIWLVAGLYVMPPLLGWGRFHFDTKTHYCGYDRTFNFSYTLFLVIGSIGVSIVIILASNVAIWRFIRKSSQKI</sequence>
<proteinExistence type="inferred from homology"/>
<evidence type="ECO:0000256" key="6">
    <source>
        <dbReference type="ARBA" id="ARBA00023136"/>
    </source>
</evidence>
<evidence type="ECO:0000256" key="8">
    <source>
        <dbReference type="ARBA" id="ARBA00023224"/>
    </source>
</evidence>